<accession>A0A1E3RE21</accession>
<feature type="domain" description="DUF222" evidence="2">
    <location>
        <begin position="32"/>
        <end position="229"/>
    </location>
</feature>
<feature type="compositionally biased region" description="Acidic residues" evidence="1">
    <location>
        <begin position="232"/>
        <end position="252"/>
    </location>
</feature>
<dbReference type="Proteomes" id="UP000094053">
    <property type="component" value="Unassembled WGS sequence"/>
</dbReference>
<dbReference type="CDD" id="cd00085">
    <property type="entry name" value="HNHc"/>
    <property type="match status" value="1"/>
</dbReference>
<dbReference type="Pfam" id="PF02720">
    <property type="entry name" value="DUF222"/>
    <property type="match status" value="2"/>
</dbReference>
<dbReference type="InterPro" id="IPR003870">
    <property type="entry name" value="DUF222"/>
</dbReference>
<feature type="non-terminal residue" evidence="3">
    <location>
        <position position="463"/>
    </location>
</feature>
<evidence type="ECO:0000313" key="3">
    <source>
        <dbReference type="EMBL" id="ODQ88118.1"/>
    </source>
</evidence>
<organism evidence="3 4">
    <name type="scientific">Mycolicibacterium flavescens</name>
    <name type="common">Mycobacterium flavescens</name>
    <dbReference type="NCBI Taxonomy" id="1776"/>
    <lineage>
        <taxon>Bacteria</taxon>
        <taxon>Bacillati</taxon>
        <taxon>Actinomycetota</taxon>
        <taxon>Actinomycetes</taxon>
        <taxon>Mycobacteriales</taxon>
        <taxon>Mycobacteriaceae</taxon>
        <taxon>Mycolicibacterium</taxon>
    </lineage>
</organism>
<keyword evidence="4" id="KW-1185">Reference proteome</keyword>
<gene>
    <name evidence="3" type="ORF">BHQ18_21325</name>
</gene>
<feature type="region of interest" description="Disordered" evidence="1">
    <location>
        <begin position="225"/>
        <end position="312"/>
    </location>
</feature>
<dbReference type="AlphaFoldDB" id="A0A1E3RE21"/>
<evidence type="ECO:0000313" key="4">
    <source>
        <dbReference type="Proteomes" id="UP000094053"/>
    </source>
</evidence>
<dbReference type="EMBL" id="MIHA01000017">
    <property type="protein sequence ID" value="ODQ88118.1"/>
    <property type="molecule type" value="Genomic_DNA"/>
</dbReference>
<name>A0A1E3RE21_MYCFV</name>
<proteinExistence type="predicted"/>
<sequence>MYEALAVVRRELDVLRSEPLDGASTAELLALTADFESVLRSSAVVGHRVVAQLGRAPVGELGESSVSRALQTLLNISKGEANRRVGEAHDLAPRLAMTGEVLAPVMPNVAAGVAAGRIGSEQVAILRKFFNKQIPASVGFDVREAAEAHLAQEAARLGPAGLEKTVEHMVSVLQEHFEFREHERRRKTGVWFGPQDRDGISKIHGAVDAPTRGWIEAVWASYGAPGKNMPDAESEPEPQPEPQPEPEPDFGPEPDVGPGPEFDYDAELDPWNDFDPGFDDAEPEPEADPDPGFELDFDAGPEAAPEPEPVAAEVEPAVPEVLIRDTRTRAQRNHDALAAMCRDLLAARSGRTHNGFPVTMVITATLQDLEKAAGFGVTAGGTVVAIPDVIAMAAKTQHYLAIFDKHTNEPLYLGRAKRCASTAQRLMLFAAERGCTRPGCSAPAYETQVHHAVADWADDGHTN</sequence>
<reference evidence="4" key="1">
    <citation type="submission" date="2016-09" db="EMBL/GenBank/DDBJ databases">
        <authorList>
            <person name="Greninger A.L."/>
            <person name="Jerome K.R."/>
            <person name="Mcnair B."/>
            <person name="Wallis C."/>
            <person name="Fang F."/>
        </authorList>
    </citation>
    <scope>NUCLEOTIDE SEQUENCE [LARGE SCALE GENOMIC DNA]</scope>
    <source>
        <strain evidence="4">M6</strain>
    </source>
</reference>
<evidence type="ECO:0000259" key="2">
    <source>
        <dbReference type="Pfam" id="PF02720"/>
    </source>
</evidence>
<evidence type="ECO:0000256" key="1">
    <source>
        <dbReference type="SAM" id="MobiDB-lite"/>
    </source>
</evidence>
<dbReference type="InterPro" id="IPR003615">
    <property type="entry name" value="HNH_nuc"/>
</dbReference>
<feature type="compositionally biased region" description="Acidic residues" evidence="1">
    <location>
        <begin position="262"/>
        <end position="299"/>
    </location>
</feature>
<comment type="caution">
    <text evidence="3">The sequence shown here is derived from an EMBL/GenBank/DDBJ whole genome shotgun (WGS) entry which is preliminary data.</text>
</comment>
<protein>
    <recommendedName>
        <fullName evidence="2">DUF222 domain-containing protein</fullName>
    </recommendedName>
</protein>
<feature type="domain" description="DUF222" evidence="2">
    <location>
        <begin position="322"/>
        <end position="429"/>
    </location>
</feature>
<dbReference type="STRING" id="1776.BHQ18_21325"/>